<protein>
    <submittedName>
        <fullName evidence="1">Uncharacterized protein</fullName>
    </submittedName>
</protein>
<evidence type="ECO:0000313" key="1">
    <source>
        <dbReference type="EMBL" id="BBX69204.1"/>
    </source>
</evidence>
<dbReference type="Proteomes" id="UP000466514">
    <property type="component" value="Chromosome"/>
</dbReference>
<sequence>MPQPSPASAGGASSTPAAAAVTSAALALSLDADMGELLETGVGVFSISENNSYIGVTLPFNGSGGSGDRAVSVVRSIFSDIESSISGCGRVVTCV</sequence>
<dbReference type="EMBL" id="AP022574">
    <property type="protein sequence ID" value="BBX69204.1"/>
    <property type="molecule type" value="Genomic_DNA"/>
</dbReference>
<proteinExistence type="predicted"/>
<accession>A0A7I7MAH8</accession>
<organism evidence="1 2">
    <name type="scientific">Mycolicibacterium psychrotolerans</name>
    <dbReference type="NCBI Taxonomy" id="216929"/>
    <lineage>
        <taxon>Bacteria</taxon>
        <taxon>Bacillati</taxon>
        <taxon>Actinomycetota</taxon>
        <taxon>Actinomycetes</taxon>
        <taxon>Mycobacteriales</taxon>
        <taxon>Mycobacteriaceae</taxon>
        <taxon>Mycolicibacterium</taxon>
    </lineage>
</organism>
<name>A0A7I7MAH8_9MYCO</name>
<keyword evidence="2" id="KW-1185">Reference proteome</keyword>
<evidence type="ECO:0000313" key="2">
    <source>
        <dbReference type="Proteomes" id="UP000466514"/>
    </source>
</evidence>
<gene>
    <name evidence="1" type="ORF">MPSYJ_26650</name>
</gene>
<dbReference type="KEGG" id="mpsc:MPSYJ_26650"/>
<dbReference type="AlphaFoldDB" id="A0A7I7MAH8"/>
<reference evidence="1 2" key="1">
    <citation type="journal article" date="2019" name="Emerg. Microbes Infect.">
        <title>Comprehensive subspecies identification of 175 nontuberculous mycobacteria species based on 7547 genomic profiles.</title>
        <authorList>
            <person name="Matsumoto Y."/>
            <person name="Kinjo T."/>
            <person name="Motooka D."/>
            <person name="Nabeya D."/>
            <person name="Jung N."/>
            <person name="Uechi K."/>
            <person name="Horii T."/>
            <person name="Iida T."/>
            <person name="Fujita J."/>
            <person name="Nakamura S."/>
        </authorList>
    </citation>
    <scope>NUCLEOTIDE SEQUENCE [LARGE SCALE GENOMIC DNA]</scope>
    <source>
        <strain evidence="1 2">JCM 13323</strain>
    </source>
</reference>